<dbReference type="AlphaFoldDB" id="A0A8C9FUL3"/>
<keyword evidence="2" id="KW-1185">Reference proteome</keyword>
<evidence type="ECO:0000313" key="1">
    <source>
        <dbReference type="Ensembl" id="ENSPSTP00000021044.1"/>
    </source>
</evidence>
<dbReference type="Proteomes" id="UP000694428">
    <property type="component" value="Unplaced"/>
</dbReference>
<organism evidence="1 2">
    <name type="scientific">Pavo cristatus</name>
    <name type="common">Indian peafowl</name>
    <name type="synonym">Blue peafowl</name>
    <dbReference type="NCBI Taxonomy" id="9049"/>
    <lineage>
        <taxon>Eukaryota</taxon>
        <taxon>Metazoa</taxon>
        <taxon>Chordata</taxon>
        <taxon>Craniata</taxon>
        <taxon>Vertebrata</taxon>
        <taxon>Euteleostomi</taxon>
        <taxon>Archelosauria</taxon>
        <taxon>Archosauria</taxon>
        <taxon>Dinosauria</taxon>
        <taxon>Saurischia</taxon>
        <taxon>Theropoda</taxon>
        <taxon>Coelurosauria</taxon>
        <taxon>Aves</taxon>
        <taxon>Neognathae</taxon>
        <taxon>Galloanserae</taxon>
        <taxon>Galliformes</taxon>
        <taxon>Phasianidae</taxon>
        <taxon>Phasianinae</taxon>
        <taxon>Pavo</taxon>
    </lineage>
</organism>
<reference evidence="1" key="2">
    <citation type="submission" date="2025-09" db="UniProtKB">
        <authorList>
            <consortium name="Ensembl"/>
        </authorList>
    </citation>
    <scope>IDENTIFICATION</scope>
</reference>
<proteinExistence type="predicted"/>
<protein>
    <submittedName>
        <fullName evidence="1">Uncharacterized protein</fullName>
    </submittedName>
</protein>
<sequence>MTIGIEALKTDVGDLCCSKEASDLWLFLPAYKTVSGVNGPLVILDQVKVRMKNLNE</sequence>
<reference evidence="1" key="1">
    <citation type="submission" date="2025-08" db="UniProtKB">
        <authorList>
            <consortium name="Ensembl"/>
        </authorList>
    </citation>
    <scope>IDENTIFICATION</scope>
</reference>
<name>A0A8C9FUL3_PAVCR</name>
<evidence type="ECO:0000313" key="2">
    <source>
        <dbReference type="Proteomes" id="UP000694428"/>
    </source>
</evidence>
<accession>A0A8C9FUL3</accession>
<dbReference type="Ensembl" id="ENSPSTT00000022080.1">
    <property type="protein sequence ID" value="ENSPSTP00000021044.1"/>
    <property type="gene ID" value="ENSPSTG00000015313.1"/>
</dbReference>